<protein>
    <submittedName>
        <fullName evidence="2">D-serine deaminase-like pyridoxal phosphate-dependent protein</fullName>
    </submittedName>
</protein>
<comment type="caution">
    <text evidence="2">The sequence shown here is derived from an EMBL/GenBank/DDBJ whole genome shotgun (WGS) entry which is preliminary data.</text>
</comment>
<dbReference type="Proteomes" id="UP000233786">
    <property type="component" value="Unassembled WGS sequence"/>
</dbReference>
<dbReference type="EMBL" id="PJNB01000001">
    <property type="protein sequence ID" value="PKW13519.1"/>
    <property type="molecule type" value="Genomic_DNA"/>
</dbReference>
<dbReference type="GO" id="GO:0008721">
    <property type="term" value="F:D-serine ammonia-lyase activity"/>
    <property type="evidence" value="ECO:0007669"/>
    <property type="project" value="TreeGrafter"/>
</dbReference>
<feature type="domain" description="Alanine racemase N-terminal" evidence="1">
    <location>
        <begin position="21"/>
        <end position="267"/>
    </location>
</feature>
<dbReference type="InterPro" id="IPR051466">
    <property type="entry name" value="D-amino_acid_metab_enzyme"/>
</dbReference>
<accession>A0A2N3XS94</accession>
<dbReference type="Gene3D" id="3.20.20.10">
    <property type="entry name" value="Alanine racemase"/>
    <property type="match status" value="1"/>
</dbReference>
<name>A0A2N3XS94_SACSN</name>
<dbReference type="InterPro" id="IPR029066">
    <property type="entry name" value="PLP-binding_barrel"/>
</dbReference>
<dbReference type="PANTHER" id="PTHR28004:SF2">
    <property type="entry name" value="D-SERINE DEHYDRATASE"/>
    <property type="match status" value="1"/>
</dbReference>
<organism evidence="2 3">
    <name type="scientific">Saccharopolyspora spinosa</name>
    <dbReference type="NCBI Taxonomy" id="60894"/>
    <lineage>
        <taxon>Bacteria</taxon>
        <taxon>Bacillati</taxon>
        <taxon>Actinomycetota</taxon>
        <taxon>Actinomycetes</taxon>
        <taxon>Pseudonocardiales</taxon>
        <taxon>Pseudonocardiaceae</taxon>
        <taxon>Saccharopolyspora</taxon>
    </lineage>
</organism>
<dbReference type="PANTHER" id="PTHR28004">
    <property type="entry name" value="ZGC:162816-RELATED"/>
    <property type="match status" value="1"/>
</dbReference>
<dbReference type="OrthoDB" id="2445260at2"/>
<dbReference type="Pfam" id="PF01168">
    <property type="entry name" value="Ala_racemase_N"/>
    <property type="match status" value="1"/>
</dbReference>
<dbReference type="InterPro" id="IPR001608">
    <property type="entry name" value="Ala_racemase_N"/>
</dbReference>
<proteinExistence type="predicted"/>
<evidence type="ECO:0000259" key="1">
    <source>
        <dbReference type="Pfam" id="PF01168"/>
    </source>
</evidence>
<evidence type="ECO:0000313" key="3">
    <source>
        <dbReference type="Proteomes" id="UP000233786"/>
    </source>
</evidence>
<keyword evidence="3" id="KW-1185">Reference proteome</keyword>
<evidence type="ECO:0000313" key="2">
    <source>
        <dbReference type="EMBL" id="PKW13519.1"/>
    </source>
</evidence>
<dbReference type="CDD" id="cd06813">
    <property type="entry name" value="PLPDE_III_DSD_D-TA_like_2"/>
    <property type="match status" value="1"/>
</dbReference>
<dbReference type="GO" id="GO:0036088">
    <property type="term" value="P:D-serine catabolic process"/>
    <property type="evidence" value="ECO:0007669"/>
    <property type="project" value="TreeGrafter"/>
</dbReference>
<dbReference type="SUPFAM" id="SSF51419">
    <property type="entry name" value="PLP-binding barrel"/>
    <property type="match status" value="1"/>
</dbReference>
<reference evidence="2" key="1">
    <citation type="submission" date="2017-12" db="EMBL/GenBank/DDBJ databases">
        <title>Sequencing the genomes of 1000 Actinobacteria strains.</title>
        <authorList>
            <person name="Klenk H.-P."/>
        </authorList>
    </citation>
    <scope>NUCLEOTIDE SEQUENCE [LARGE SCALE GENOMIC DNA]</scope>
    <source>
        <strain evidence="2">DSM 44228</strain>
    </source>
</reference>
<dbReference type="AlphaFoldDB" id="A0A2N3XS94"/>
<sequence>MAVRRFEEITRELDPPFAVADLDAFDSNAADLARRAAGRPIRVATKSVRCRDLLQRVLCTPGFAGLMCYTLAEALWLHREGLSDDILVAYPTADRSALRELAADPVAAASIALMVDSVDHLDLIDAATCSDRPEIRLCLEVDASWRPLPGLHVGTRRSPVHTAAQARRLAESVVRRKAFHLVGLMAYEGQIAGLGDAPSGRPLKAAALRWMQRRSAAELAERRAAVVRAVRALAPLEYVNGGGTGSLEGTAAERAVTEVAAGSGLIGPTLFDGYRAFGPRPAVLYALPVVHRPAARIATVFGGGYLASGPPGADRVPTPHWPAGLQLLATEGAGEVQTPVVGDAARRLRLGDRVWFRHAKAGELAERFTHYHLVAADRLTGTAPTYRGEGKSFG</sequence>
<dbReference type="RefSeq" id="WP_101376324.1">
    <property type="nucleotide sequence ID" value="NZ_CP061007.1"/>
</dbReference>
<dbReference type="STRING" id="994479.GCA_000194155_06441"/>
<gene>
    <name evidence="2" type="ORF">A8926_1055</name>
</gene>